<sequence length="118" mass="13598">MQSCSVMWLEIDTIRATVNEIRDNKIKFTVVFQQQSESSCSTRENGEEKMMLLHKRRRNVEEHDVVGFVGESKAVIHLLKEESSKSNVVTISIQRSMDRYVSSGNNDHSFVRSVEMAF</sequence>
<name>A0ABU6ZDW9_9FABA</name>
<evidence type="ECO:0000313" key="2">
    <source>
        <dbReference type="Proteomes" id="UP001341840"/>
    </source>
</evidence>
<gene>
    <name evidence="1" type="ORF">PIB30_042068</name>
</gene>
<protein>
    <submittedName>
        <fullName evidence="1">Uncharacterized protein</fullName>
    </submittedName>
</protein>
<organism evidence="1 2">
    <name type="scientific">Stylosanthes scabra</name>
    <dbReference type="NCBI Taxonomy" id="79078"/>
    <lineage>
        <taxon>Eukaryota</taxon>
        <taxon>Viridiplantae</taxon>
        <taxon>Streptophyta</taxon>
        <taxon>Embryophyta</taxon>
        <taxon>Tracheophyta</taxon>
        <taxon>Spermatophyta</taxon>
        <taxon>Magnoliopsida</taxon>
        <taxon>eudicotyledons</taxon>
        <taxon>Gunneridae</taxon>
        <taxon>Pentapetalae</taxon>
        <taxon>rosids</taxon>
        <taxon>fabids</taxon>
        <taxon>Fabales</taxon>
        <taxon>Fabaceae</taxon>
        <taxon>Papilionoideae</taxon>
        <taxon>50 kb inversion clade</taxon>
        <taxon>dalbergioids sensu lato</taxon>
        <taxon>Dalbergieae</taxon>
        <taxon>Pterocarpus clade</taxon>
        <taxon>Stylosanthes</taxon>
    </lineage>
</organism>
<proteinExistence type="predicted"/>
<accession>A0ABU6ZDW9</accession>
<evidence type="ECO:0000313" key="1">
    <source>
        <dbReference type="EMBL" id="MED6220155.1"/>
    </source>
</evidence>
<comment type="caution">
    <text evidence="1">The sequence shown here is derived from an EMBL/GenBank/DDBJ whole genome shotgun (WGS) entry which is preliminary data.</text>
</comment>
<dbReference type="Proteomes" id="UP001341840">
    <property type="component" value="Unassembled WGS sequence"/>
</dbReference>
<keyword evidence="2" id="KW-1185">Reference proteome</keyword>
<reference evidence="1 2" key="1">
    <citation type="journal article" date="2023" name="Plants (Basel)">
        <title>Bridging the Gap: Combining Genomics and Transcriptomics Approaches to Understand Stylosanthes scabra, an Orphan Legume from the Brazilian Caatinga.</title>
        <authorList>
            <person name="Ferreira-Neto J.R.C."/>
            <person name="da Silva M.D."/>
            <person name="Binneck E."/>
            <person name="de Melo N.F."/>
            <person name="da Silva R.H."/>
            <person name="de Melo A.L.T.M."/>
            <person name="Pandolfi V."/>
            <person name="Bustamante F.O."/>
            <person name="Brasileiro-Vidal A.C."/>
            <person name="Benko-Iseppon A.M."/>
        </authorList>
    </citation>
    <scope>NUCLEOTIDE SEQUENCE [LARGE SCALE GENOMIC DNA]</scope>
    <source>
        <tissue evidence="1">Leaves</tissue>
    </source>
</reference>
<dbReference type="EMBL" id="JASCZI010272097">
    <property type="protein sequence ID" value="MED6220155.1"/>
    <property type="molecule type" value="Genomic_DNA"/>
</dbReference>